<proteinExistence type="predicted"/>
<reference evidence="3" key="1">
    <citation type="journal article" date="2019" name="Int. J. Syst. Evol. Microbiol.">
        <title>The Global Catalogue of Microorganisms (GCM) 10K type strain sequencing project: providing services to taxonomists for standard genome sequencing and annotation.</title>
        <authorList>
            <consortium name="The Broad Institute Genomics Platform"/>
            <consortium name="The Broad Institute Genome Sequencing Center for Infectious Disease"/>
            <person name="Wu L."/>
            <person name="Ma J."/>
        </authorList>
    </citation>
    <scope>NUCLEOTIDE SEQUENCE [LARGE SCALE GENOMIC DNA]</scope>
    <source>
        <strain evidence="3">JCM 31037</strain>
    </source>
</reference>
<gene>
    <name evidence="2" type="ORF">ACFQ4H_07930</name>
</gene>
<organism evidence="2 3">
    <name type="scientific">Micromonospora sonneratiae</name>
    <dbReference type="NCBI Taxonomy" id="1184706"/>
    <lineage>
        <taxon>Bacteria</taxon>
        <taxon>Bacillati</taxon>
        <taxon>Actinomycetota</taxon>
        <taxon>Actinomycetes</taxon>
        <taxon>Micromonosporales</taxon>
        <taxon>Micromonosporaceae</taxon>
        <taxon>Micromonospora</taxon>
    </lineage>
</organism>
<sequence>MSNTRRWLLVAAAVVVLLGIGVAFSQGVATPTGDPTSPSKLPSAGKLAESAPEVTNLHDERVAVTLAFADRTEGKAAFYVVGGPVGLQPTTLAEAPRGSTSVRINAVNPEVDYCFVVVAVLSVDQVAPSVQVCTARFGTAKP</sequence>
<evidence type="ECO:0008006" key="4">
    <source>
        <dbReference type="Google" id="ProtNLM"/>
    </source>
</evidence>
<evidence type="ECO:0000313" key="3">
    <source>
        <dbReference type="Proteomes" id="UP001597260"/>
    </source>
</evidence>
<feature type="region of interest" description="Disordered" evidence="1">
    <location>
        <begin position="29"/>
        <end position="52"/>
    </location>
</feature>
<feature type="compositionally biased region" description="Polar residues" evidence="1">
    <location>
        <begin position="29"/>
        <end position="40"/>
    </location>
</feature>
<evidence type="ECO:0000313" key="2">
    <source>
        <dbReference type="EMBL" id="MFD1321014.1"/>
    </source>
</evidence>
<protein>
    <recommendedName>
        <fullName evidence="4">IPT/TIG domain-containing protein</fullName>
    </recommendedName>
</protein>
<dbReference type="RefSeq" id="WP_377568686.1">
    <property type="nucleotide sequence ID" value="NZ_JBHTMP010000009.1"/>
</dbReference>
<keyword evidence="3" id="KW-1185">Reference proteome</keyword>
<name>A0ABW3YCK8_9ACTN</name>
<dbReference type="Proteomes" id="UP001597260">
    <property type="component" value="Unassembled WGS sequence"/>
</dbReference>
<comment type="caution">
    <text evidence="2">The sequence shown here is derived from an EMBL/GenBank/DDBJ whole genome shotgun (WGS) entry which is preliminary data.</text>
</comment>
<evidence type="ECO:0000256" key="1">
    <source>
        <dbReference type="SAM" id="MobiDB-lite"/>
    </source>
</evidence>
<dbReference type="EMBL" id="JBHTMP010000009">
    <property type="protein sequence ID" value="MFD1321014.1"/>
    <property type="molecule type" value="Genomic_DNA"/>
</dbReference>
<accession>A0ABW3YCK8</accession>